<keyword evidence="7" id="KW-1185">Reference proteome</keyword>
<dbReference type="OrthoDB" id="425534at2759"/>
<gene>
    <name evidence="6" type="ORF">IFR04_010928</name>
</gene>
<reference evidence="6" key="1">
    <citation type="submission" date="2021-02" db="EMBL/GenBank/DDBJ databases">
        <title>Genome sequence Cadophora malorum strain M34.</title>
        <authorList>
            <person name="Stefanovic E."/>
            <person name="Vu D."/>
            <person name="Scully C."/>
            <person name="Dijksterhuis J."/>
            <person name="Roader J."/>
            <person name="Houbraken J."/>
        </authorList>
    </citation>
    <scope>NUCLEOTIDE SEQUENCE</scope>
    <source>
        <strain evidence="6">M34</strain>
    </source>
</reference>
<evidence type="ECO:0008006" key="8">
    <source>
        <dbReference type="Google" id="ProtNLM"/>
    </source>
</evidence>
<evidence type="ECO:0000259" key="5">
    <source>
        <dbReference type="Pfam" id="PF08386"/>
    </source>
</evidence>
<keyword evidence="3" id="KW-1133">Transmembrane helix</keyword>
<feature type="domain" description="AB hydrolase-1" evidence="4">
    <location>
        <begin position="135"/>
        <end position="330"/>
    </location>
</feature>
<keyword evidence="3" id="KW-0472">Membrane</keyword>
<dbReference type="Pfam" id="PF08386">
    <property type="entry name" value="Abhydrolase_4"/>
    <property type="match status" value="1"/>
</dbReference>
<dbReference type="AlphaFoldDB" id="A0A8H7TB96"/>
<dbReference type="GO" id="GO:0016787">
    <property type="term" value="F:hydrolase activity"/>
    <property type="evidence" value="ECO:0007669"/>
    <property type="project" value="UniProtKB-KW"/>
</dbReference>
<dbReference type="EMBL" id="JAFJYH010000203">
    <property type="protein sequence ID" value="KAG4415910.1"/>
    <property type="molecule type" value="Genomic_DNA"/>
</dbReference>
<dbReference type="PANTHER" id="PTHR43248">
    <property type="entry name" value="2-SUCCINYL-6-HYDROXY-2,4-CYCLOHEXADIENE-1-CARBOXYLATE SYNTHASE"/>
    <property type="match status" value="1"/>
</dbReference>
<dbReference type="Proteomes" id="UP000664132">
    <property type="component" value="Unassembled WGS sequence"/>
</dbReference>
<comment type="similarity">
    <text evidence="1">Belongs to the peptidase S33 family.</text>
</comment>
<organism evidence="6 7">
    <name type="scientific">Cadophora malorum</name>
    <dbReference type="NCBI Taxonomy" id="108018"/>
    <lineage>
        <taxon>Eukaryota</taxon>
        <taxon>Fungi</taxon>
        <taxon>Dikarya</taxon>
        <taxon>Ascomycota</taxon>
        <taxon>Pezizomycotina</taxon>
        <taxon>Leotiomycetes</taxon>
        <taxon>Helotiales</taxon>
        <taxon>Ploettnerulaceae</taxon>
        <taxon>Cadophora</taxon>
    </lineage>
</organism>
<evidence type="ECO:0000259" key="4">
    <source>
        <dbReference type="Pfam" id="PF00561"/>
    </source>
</evidence>
<dbReference type="InterPro" id="IPR029058">
    <property type="entry name" value="AB_hydrolase_fold"/>
</dbReference>
<feature type="domain" description="Peptidase S33 tripeptidyl aminopeptidase-like C-terminal" evidence="5">
    <location>
        <begin position="482"/>
        <end position="585"/>
    </location>
</feature>
<dbReference type="InterPro" id="IPR000073">
    <property type="entry name" value="AB_hydrolase_1"/>
</dbReference>
<evidence type="ECO:0000256" key="2">
    <source>
        <dbReference type="ARBA" id="ARBA00022801"/>
    </source>
</evidence>
<feature type="transmembrane region" description="Helical" evidence="3">
    <location>
        <begin position="34"/>
        <end position="53"/>
    </location>
</feature>
<dbReference type="InterPro" id="IPR013595">
    <property type="entry name" value="Pept_S33_TAP-like_C"/>
</dbReference>
<keyword evidence="2" id="KW-0378">Hydrolase</keyword>
<evidence type="ECO:0000256" key="1">
    <source>
        <dbReference type="ARBA" id="ARBA00010088"/>
    </source>
</evidence>
<comment type="caution">
    <text evidence="6">The sequence shown here is derived from an EMBL/GenBank/DDBJ whole genome shotgun (WGS) entry which is preliminary data.</text>
</comment>
<dbReference type="Gene3D" id="3.40.50.1820">
    <property type="entry name" value="alpha/beta hydrolase"/>
    <property type="match status" value="1"/>
</dbReference>
<sequence>MTYGKIPQIGGLDAEEDSRFRMRKPHSSAVSRRSVVRMLVLASSFVGALFLWYPGFWRQLRLPNQVPQKTQDAAEFRWMDIQPQRDIIWHECYEKFDCARLDVPLDWQDPSDDLRASIAMIKLNATDRKNYKGSLFINPGGPGGSGVWYVRKLGEQYQAVAGRNHDIIGFDPRGVGMTRPIIDCWNGYQQNAELWAFSRPPVIDAHLGMLYDAYAQSSAWSKQCESMIGGGPRGDFEDVAERKVQEAGPGRFVGTASVARDMLEMTEKVGHPQLRYWGFSYGTVLASMFATLFPDRIDRIVSDGNVDIRGWIMGSSVHFIDDAQKGMNAFYDFCHLAGSSGCKFYAETPDAIKTRLDRLLASIKKSPVIVPAEKSASNRPEIVSFSSVRRLISKSLYRPIQIFPSLAESLASLEDGDGVPFIKTQGVSKDPITCGNGSELQAEMSDGTGDAFPAIMCSEASPLLDTPDEFQKYVDTLTDLSPAVGAIMAQDFRLQCAGWTVRAKWNFTGPFTGNPANPILFVANSADNVTPLSSARLNAAGFNGSRILIQDSFGHTSLSTPSKCKAAVVNAYFQNGTLPKNEHVCKADVKPFEPVEDNIMSFDEVDSALYTLMQHHTS</sequence>
<dbReference type="SUPFAM" id="SSF53474">
    <property type="entry name" value="alpha/beta-Hydrolases"/>
    <property type="match status" value="1"/>
</dbReference>
<dbReference type="InterPro" id="IPR051601">
    <property type="entry name" value="Serine_prot/Carboxylest_S33"/>
</dbReference>
<evidence type="ECO:0000256" key="3">
    <source>
        <dbReference type="SAM" id="Phobius"/>
    </source>
</evidence>
<dbReference type="PANTHER" id="PTHR43248:SF25">
    <property type="entry name" value="AB HYDROLASE-1 DOMAIN-CONTAINING PROTEIN-RELATED"/>
    <property type="match status" value="1"/>
</dbReference>
<proteinExistence type="inferred from homology"/>
<dbReference type="Pfam" id="PF00561">
    <property type="entry name" value="Abhydrolase_1"/>
    <property type="match status" value="1"/>
</dbReference>
<keyword evidence="3" id="KW-0812">Transmembrane</keyword>
<protein>
    <recommendedName>
        <fullName evidence="8">Alpha/beta-hydrolase</fullName>
    </recommendedName>
</protein>
<evidence type="ECO:0000313" key="7">
    <source>
        <dbReference type="Proteomes" id="UP000664132"/>
    </source>
</evidence>
<accession>A0A8H7TB96</accession>
<evidence type="ECO:0000313" key="6">
    <source>
        <dbReference type="EMBL" id="KAG4415910.1"/>
    </source>
</evidence>
<name>A0A8H7TB96_9HELO</name>